<keyword evidence="4" id="KW-0862">Zinc</keyword>
<evidence type="ECO:0000256" key="1">
    <source>
        <dbReference type="ARBA" id="ARBA00022468"/>
    </source>
</evidence>
<dbReference type="Gene3D" id="1.10.220.150">
    <property type="entry name" value="Arf GTPase activating protein"/>
    <property type="match status" value="1"/>
</dbReference>
<evidence type="ECO:0000313" key="8">
    <source>
        <dbReference type="EMBL" id="KAF6225500.1"/>
    </source>
</evidence>
<dbReference type="SMART" id="SM00105">
    <property type="entry name" value="ArfGap"/>
    <property type="match status" value="1"/>
</dbReference>
<dbReference type="InterPro" id="IPR037278">
    <property type="entry name" value="ARFGAP/RecO"/>
</dbReference>
<evidence type="ECO:0000259" key="7">
    <source>
        <dbReference type="PROSITE" id="PS50115"/>
    </source>
</evidence>
<evidence type="ECO:0000313" key="9">
    <source>
        <dbReference type="Proteomes" id="UP000593566"/>
    </source>
</evidence>
<feature type="region of interest" description="Disordered" evidence="6">
    <location>
        <begin position="144"/>
        <end position="208"/>
    </location>
</feature>
<evidence type="ECO:0000256" key="3">
    <source>
        <dbReference type="ARBA" id="ARBA00022771"/>
    </source>
</evidence>
<feature type="compositionally biased region" description="Polar residues" evidence="6">
    <location>
        <begin position="153"/>
        <end position="163"/>
    </location>
</feature>
<feature type="region of interest" description="Disordered" evidence="6">
    <location>
        <begin position="301"/>
        <end position="366"/>
    </location>
</feature>
<dbReference type="GO" id="GO:0030100">
    <property type="term" value="P:regulation of endocytosis"/>
    <property type="evidence" value="ECO:0007669"/>
    <property type="project" value="TreeGrafter"/>
</dbReference>
<dbReference type="CDD" id="cd08830">
    <property type="entry name" value="ArfGap_ArfGap1"/>
    <property type="match status" value="1"/>
</dbReference>
<dbReference type="Pfam" id="PF01412">
    <property type="entry name" value="ArfGap"/>
    <property type="match status" value="1"/>
</dbReference>
<dbReference type="PANTHER" id="PTHR46395:SF1">
    <property type="entry name" value="ADP-RIBOSYLATION FACTOR GTPASE-ACTIVATING PROTEIN 1"/>
    <property type="match status" value="1"/>
</dbReference>
<dbReference type="InterPro" id="IPR001164">
    <property type="entry name" value="ArfGAP_dom"/>
</dbReference>
<feature type="compositionally biased region" description="Low complexity" evidence="6">
    <location>
        <begin position="304"/>
        <end position="314"/>
    </location>
</feature>
<dbReference type="GO" id="GO:0032012">
    <property type="term" value="P:regulation of ARF protein signal transduction"/>
    <property type="evidence" value="ECO:0007669"/>
    <property type="project" value="TreeGrafter"/>
</dbReference>
<organism evidence="8 9">
    <name type="scientific">Letharia lupina</name>
    <dbReference type="NCBI Taxonomy" id="560253"/>
    <lineage>
        <taxon>Eukaryota</taxon>
        <taxon>Fungi</taxon>
        <taxon>Dikarya</taxon>
        <taxon>Ascomycota</taxon>
        <taxon>Pezizomycotina</taxon>
        <taxon>Lecanoromycetes</taxon>
        <taxon>OSLEUM clade</taxon>
        <taxon>Lecanoromycetidae</taxon>
        <taxon>Lecanorales</taxon>
        <taxon>Lecanorineae</taxon>
        <taxon>Parmeliaceae</taxon>
        <taxon>Letharia</taxon>
    </lineage>
</organism>
<dbReference type="AlphaFoldDB" id="A0A8H6FEJ9"/>
<dbReference type="GeneID" id="59337895"/>
<protein>
    <recommendedName>
        <fullName evidence="7">Arf-GAP domain-containing protein</fullName>
    </recommendedName>
</protein>
<dbReference type="EMBL" id="JACCJB010000007">
    <property type="protein sequence ID" value="KAF6225500.1"/>
    <property type="molecule type" value="Genomic_DNA"/>
</dbReference>
<dbReference type="Proteomes" id="UP000593566">
    <property type="component" value="Unassembled WGS sequence"/>
</dbReference>
<dbReference type="GO" id="GO:0000139">
    <property type="term" value="C:Golgi membrane"/>
    <property type="evidence" value="ECO:0007669"/>
    <property type="project" value="TreeGrafter"/>
</dbReference>
<gene>
    <name evidence="8" type="ORF">HO133_009500</name>
</gene>
<keyword evidence="2" id="KW-0479">Metal-binding</keyword>
<evidence type="ECO:0000256" key="4">
    <source>
        <dbReference type="ARBA" id="ARBA00022833"/>
    </source>
</evidence>
<evidence type="ECO:0000256" key="2">
    <source>
        <dbReference type="ARBA" id="ARBA00022723"/>
    </source>
</evidence>
<dbReference type="InterPro" id="IPR038508">
    <property type="entry name" value="ArfGAP_dom_sf"/>
</dbReference>
<evidence type="ECO:0000256" key="6">
    <source>
        <dbReference type="SAM" id="MobiDB-lite"/>
    </source>
</evidence>
<keyword evidence="3 5" id="KW-0863">Zinc-finger</keyword>
<evidence type="ECO:0000256" key="5">
    <source>
        <dbReference type="PROSITE-ProRule" id="PRU00288"/>
    </source>
</evidence>
<dbReference type="PROSITE" id="PS50115">
    <property type="entry name" value="ARFGAP"/>
    <property type="match status" value="1"/>
</dbReference>
<dbReference type="GO" id="GO:0005096">
    <property type="term" value="F:GTPase activator activity"/>
    <property type="evidence" value="ECO:0007669"/>
    <property type="project" value="UniProtKB-KW"/>
</dbReference>
<dbReference type="RefSeq" id="XP_037154209.1">
    <property type="nucleotide sequence ID" value="XM_037300361.1"/>
</dbReference>
<feature type="compositionally biased region" description="Basic and acidic residues" evidence="6">
    <location>
        <begin position="175"/>
        <end position="185"/>
    </location>
</feature>
<dbReference type="PRINTS" id="PR00405">
    <property type="entry name" value="REVINTRACTNG"/>
</dbReference>
<sequence length="366" mass="38535">MWEVDPETKTKLAALQKRPGNTTCIDCSAPSPQWASPKFGTFICLTCAGLHRGLGVHISFVRSIQMDSFKPAEISRMELGGNNNWKEFWESKSGQKWGKPGQGGDGEAMRLVGDRYGGDEGEEYKERLGCKVEGREFSGMPIKERKKMESRGVETSTARTSSPLAGAGARSQKSQNEDFFARKGNENATRSDGLAPSQGGKYGGFGSEPAVPIARQGSGGALPGVDDFQKDPVAALSKGFGWFTSTVGKGAKTVNDGWIQPTAQKIAEADLATTARLTAAQAAKTIQTGTKGAADRFNSFVEDTGAGPPGATAGSRGAVEPERRDFWDSFGDAGAEKKSSSGAIGTAAMRKGGGGSGGKEEGWGDW</sequence>
<dbReference type="GO" id="GO:0008270">
    <property type="term" value="F:zinc ion binding"/>
    <property type="evidence" value="ECO:0007669"/>
    <property type="project" value="UniProtKB-KW"/>
</dbReference>
<accession>A0A8H6FEJ9</accession>
<keyword evidence="1" id="KW-0343">GTPase activation</keyword>
<comment type="caution">
    <text evidence="8">The sequence shown here is derived from an EMBL/GenBank/DDBJ whole genome shotgun (WGS) entry which is preliminary data.</text>
</comment>
<reference evidence="8 9" key="1">
    <citation type="journal article" date="2020" name="Genomics">
        <title>Complete, high-quality genomes from long-read metagenomic sequencing of two wolf lichen thalli reveals enigmatic genome architecture.</title>
        <authorList>
            <person name="McKenzie S.K."/>
            <person name="Walston R.F."/>
            <person name="Allen J.L."/>
        </authorList>
    </citation>
    <scope>NUCLEOTIDE SEQUENCE [LARGE SCALE GENOMIC DNA]</scope>
    <source>
        <strain evidence="8">WasteWater1</strain>
    </source>
</reference>
<keyword evidence="9" id="KW-1185">Reference proteome</keyword>
<feature type="domain" description="Arf-GAP" evidence="7">
    <location>
        <begin position="9"/>
        <end position="92"/>
    </location>
</feature>
<dbReference type="SUPFAM" id="SSF57863">
    <property type="entry name" value="ArfGap/RecO-like zinc finger"/>
    <property type="match status" value="1"/>
</dbReference>
<proteinExistence type="predicted"/>
<dbReference type="PANTHER" id="PTHR46395">
    <property type="entry name" value="ADP-RIBOSYLATION FACTOR GTPASE-ACTIVATING PROTEIN 1"/>
    <property type="match status" value="1"/>
</dbReference>
<name>A0A8H6FEJ9_9LECA</name>